<feature type="region of interest" description="Disordered" evidence="1">
    <location>
        <begin position="140"/>
        <end position="191"/>
    </location>
</feature>
<organism evidence="2 3">
    <name type="scientific">Vanessa tameamea</name>
    <name type="common">Kamehameha butterfly</name>
    <dbReference type="NCBI Taxonomy" id="334116"/>
    <lineage>
        <taxon>Eukaryota</taxon>
        <taxon>Metazoa</taxon>
        <taxon>Ecdysozoa</taxon>
        <taxon>Arthropoda</taxon>
        <taxon>Hexapoda</taxon>
        <taxon>Insecta</taxon>
        <taxon>Pterygota</taxon>
        <taxon>Neoptera</taxon>
        <taxon>Endopterygota</taxon>
        <taxon>Lepidoptera</taxon>
        <taxon>Glossata</taxon>
        <taxon>Ditrysia</taxon>
        <taxon>Papilionoidea</taxon>
        <taxon>Nymphalidae</taxon>
        <taxon>Nymphalinae</taxon>
        <taxon>Vanessa</taxon>
    </lineage>
</organism>
<evidence type="ECO:0000313" key="3">
    <source>
        <dbReference type="RefSeq" id="XP_064071923.1"/>
    </source>
</evidence>
<proteinExistence type="predicted"/>
<feature type="region of interest" description="Disordered" evidence="1">
    <location>
        <begin position="289"/>
        <end position="320"/>
    </location>
</feature>
<keyword evidence="2" id="KW-1185">Reference proteome</keyword>
<evidence type="ECO:0000256" key="1">
    <source>
        <dbReference type="SAM" id="MobiDB-lite"/>
    </source>
</evidence>
<feature type="compositionally biased region" description="Basic and acidic residues" evidence="1">
    <location>
        <begin position="33"/>
        <end position="44"/>
    </location>
</feature>
<feature type="compositionally biased region" description="Polar residues" evidence="1">
    <location>
        <begin position="180"/>
        <end position="189"/>
    </location>
</feature>
<feature type="region of interest" description="Disordered" evidence="1">
    <location>
        <begin position="227"/>
        <end position="251"/>
    </location>
</feature>
<feature type="compositionally biased region" description="Polar residues" evidence="1">
    <location>
        <begin position="45"/>
        <end position="72"/>
    </location>
</feature>
<reference evidence="3" key="1">
    <citation type="submission" date="2025-08" db="UniProtKB">
        <authorList>
            <consortium name="RefSeq"/>
        </authorList>
    </citation>
    <scope>IDENTIFICATION</scope>
    <source>
        <tissue evidence="3">Whole body</tissue>
    </source>
</reference>
<dbReference type="GeneID" id="135193432"/>
<feature type="region of interest" description="Disordered" evidence="1">
    <location>
        <begin position="1"/>
        <end position="120"/>
    </location>
</feature>
<feature type="compositionally biased region" description="Low complexity" evidence="1">
    <location>
        <begin position="227"/>
        <end position="236"/>
    </location>
</feature>
<dbReference type="RefSeq" id="XP_064071923.1">
    <property type="nucleotide sequence ID" value="XM_064215853.1"/>
</dbReference>
<evidence type="ECO:0000313" key="2">
    <source>
        <dbReference type="Proteomes" id="UP001652626"/>
    </source>
</evidence>
<sequence>MNVIKRRRSPSCGSRLSAQYRDSHASRLRHDRNRSLSEDRKSEQRSTSSSPTKNFTRSLSSKQPSSNDSAPQSPERGSDAPSRTARKSSNICKDVKENFATSSNNIRVDKPKPTSGYGKPLMTSIYKKLTLRQEIYSRTSLAASDKSPSRLARSRPPTPSKENKNTPNAAASIARDTRQQRASINTVSGSRKKVPIISTTSSLRSDSNCSNTKTMLLTKPIKQIIMQQRISSSSKRQSLDTNDDDASSSKRQFSKIRLPVVKKRSLSRENIKNVEAVIKSTCSSRDSLNARAKVSSTSRDVKASPINGKKTTNQSSKSFKPQLEDIKSSLLLLNKTKSEENYEIDKMFLSKLQPMRGKQRNEKLLEVIKKYKTKKYWNDSSTH</sequence>
<name>A0ABM4AKW6_VANTA</name>
<feature type="compositionally biased region" description="Polar residues" evidence="1">
    <location>
        <begin position="309"/>
        <end position="319"/>
    </location>
</feature>
<gene>
    <name evidence="3" type="primary">LOC135193432</name>
</gene>
<protein>
    <submittedName>
        <fullName evidence="3">Uncharacterized protein LOC135193432</fullName>
    </submittedName>
</protein>
<accession>A0ABM4AKW6</accession>
<dbReference type="Proteomes" id="UP001652626">
    <property type="component" value="Chromosome 9"/>
</dbReference>